<dbReference type="SUPFAM" id="SSF50249">
    <property type="entry name" value="Nucleic acid-binding proteins"/>
    <property type="match status" value="2"/>
</dbReference>
<dbReference type="FunCoup" id="A0A2K1JKB1">
    <property type="interactions" value="2137"/>
</dbReference>
<evidence type="ECO:0000313" key="3">
    <source>
        <dbReference type="EnsemblPlants" id="Pp3c14_26600V3.1"/>
    </source>
</evidence>
<dbReference type="FunFam" id="2.40.50.140:FF:000103">
    <property type="entry name" value="protein RRP5 homolog"/>
    <property type="match status" value="1"/>
</dbReference>
<dbReference type="GO" id="GO:0009507">
    <property type="term" value="C:chloroplast"/>
    <property type="evidence" value="ECO:0000318"/>
    <property type="project" value="GO_Central"/>
</dbReference>
<gene>
    <name evidence="3" type="primary">LOC112291297</name>
    <name evidence="2" type="ORF">PHYPA_019081</name>
</gene>
<reference evidence="3" key="3">
    <citation type="submission" date="2020-12" db="UniProtKB">
        <authorList>
            <consortium name="EnsemblPlants"/>
        </authorList>
    </citation>
    <scope>IDENTIFICATION</scope>
</reference>
<dbReference type="GO" id="GO:0003729">
    <property type="term" value="F:mRNA binding"/>
    <property type="evidence" value="ECO:0000318"/>
    <property type="project" value="GO_Central"/>
</dbReference>
<proteinExistence type="predicted"/>
<feature type="domain" description="S1 motif" evidence="1">
    <location>
        <begin position="102"/>
        <end position="177"/>
    </location>
</feature>
<dbReference type="GO" id="GO:0000481">
    <property type="term" value="P:maturation of 5S rRNA"/>
    <property type="evidence" value="ECO:0000318"/>
    <property type="project" value="GO_Central"/>
</dbReference>
<dbReference type="InterPro" id="IPR012340">
    <property type="entry name" value="NA-bd_OB-fold"/>
</dbReference>
<dbReference type="GeneID" id="112291297"/>
<dbReference type="EnsemblPlants" id="Pp3c14_26600V3.1">
    <property type="protein sequence ID" value="Pp3c14_26600V3.1"/>
    <property type="gene ID" value="Pp3c14_26600"/>
</dbReference>
<reference evidence="2 4" key="2">
    <citation type="journal article" date="2018" name="Plant J.">
        <title>The Physcomitrella patens chromosome-scale assembly reveals moss genome structure and evolution.</title>
        <authorList>
            <person name="Lang D."/>
            <person name="Ullrich K.K."/>
            <person name="Murat F."/>
            <person name="Fuchs J."/>
            <person name="Jenkins J."/>
            <person name="Haas F.B."/>
            <person name="Piednoel M."/>
            <person name="Gundlach H."/>
            <person name="Van Bel M."/>
            <person name="Meyberg R."/>
            <person name="Vives C."/>
            <person name="Morata J."/>
            <person name="Symeonidi A."/>
            <person name="Hiss M."/>
            <person name="Muchero W."/>
            <person name="Kamisugi Y."/>
            <person name="Saleh O."/>
            <person name="Blanc G."/>
            <person name="Decker E.L."/>
            <person name="van Gessel N."/>
            <person name="Grimwood J."/>
            <person name="Hayes R.D."/>
            <person name="Graham S.W."/>
            <person name="Gunter L.E."/>
            <person name="McDaniel S.F."/>
            <person name="Hoernstein S.N.W."/>
            <person name="Larsson A."/>
            <person name="Li F.W."/>
            <person name="Perroud P.F."/>
            <person name="Phillips J."/>
            <person name="Ranjan P."/>
            <person name="Rokshar D.S."/>
            <person name="Rothfels C.J."/>
            <person name="Schneider L."/>
            <person name="Shu S."/>
            <person name="Stevenson D.W."/>
            <person name="Thummler F."/>
            <person name="Tillich M."/>
            <person name="Villarreal Aguilar J.C."/>
            <person name="Widiez T."/>
            <person name="Wong G.K."/>
            <person name="Wymore A."/>
            <person name="Zhang Y."/>
            <person name="Zimmer A.D."/>
            <person name="Quatrano R.S."/>
            <person name="Mayer K.F.X."/>
            <person name="Goodstein D."/>
            <person name="Casacuberta J.M."/>
            <person name="Vandepoele K."/>
            <person name="Reski R."/>
            <person name="Cuming A.C."/>
            <person name="Tuskan G.A."/>
            <person name="Maumus F."/>
            <person name="Salse J."/>
            <person name="Schmutz J."/>
            <person name="Rensing S.A."/>
        </authorList>
    </citation>
    <scope>NUCLEOTIDE SEQUENCE [LARGE SCALE GENOMIC DNA]</scope>
    <source>
        <strain evidence="3 4">cv. Gransden 2004</strain>
    </source>
</reference>
<dbReference type="InterPro" id="IPR003029">
    <property type="entry name" value="S1_domain"/>
</dbReference>
<dbReference type="InterPro" id="IPR052757">
    <property type="entry name" value="Ribosomal_protein_S1"/>
</dbReference>
<dbReference type="Gramene" id="Pp3c14_26600V3.1">
    <property type="protein sequence ID" value="Pp3c14_26600V3.1"/>
    <property type="gene ID" value="Pp3c14_26600"/>
</dbReference>
<dbReference type="PANTHER" id="PTHR47559:SF1">
    <property type="entry name" value="OS03G0844900 PROTEIN"/>
    <property type="match status" value="1"/>
</dbReference>
<dbReference type="SMART" id="SM00316">
    <property type="entry name" value="S1"/>
    <property type="match status" value="2"/>
</dbReference>
<dbReference type="OMA" id="PYHSCKE"/>
<dbReference type="OrthoDB" id="412781at2759"/>
<dbReference type="KEGG" id="ppp:112291297"/>
<dbReference type="EnsemblPlants" id="Pp3c14_26600V3.2">
    <property type="protein sequence ID" value="Pp3c14_26600V3.2"/>
    <property type="gene ID" value="Pp3c14_26600"/>
</dbReference>
<dbReference type="AlphaFoldDB" id="A0A2K1JKB1"/>
<feature type="domain" description="S1 motif" evidence="1">
    <location>
        <begin position="191"/>
        <end position="265"/>
    </location>
</feature>
<evidence type="ECO:0000313" key="2">
    <source>
        <dbReference type="EMBL" id="PNR41676.1"/>
    </source>
</evidence>
<dbReference type="Gramene" id="Pp3c14_26600V3.2">
    <property type="protein sequence ID" value="Pp3c14_26600V3.2"/>
    <property type="gene ID" value="Pp3c14_26600"/>
</dbReference>
<dbReference type="Pfam" id="PF00575">
    <property type="entry name" value="S1"/>
    <property type="match status" value="2"/>
</dbReference>
<dbReference type="Proteomes" id="UP000006727">
    <property type="component" value="Chromosome 14"/>
</dbReference>
<dbReference type="EMBL" id="ABEU02000014">
    <property type="protein sequence ID" value="PNR41676.1"/>
    <property type="molecule type" value="Genomic_DNA"/>
</dbReference>
<name>A0A2K1JKB1_PHYPA</name>
<dbReference type="CDD" id="cd05688">
    <property type="entry name" value="S1_RPS1_repeat_ec3"/>
    <property type="match status" value="1"/>
</dbReference>
<reference evidence="2 4" key="1">
    <citation type="journal article" date="2008" name="Science">
        <title>The Physcomitrella genome reveals evolutionary insights into the conquest of land by plants.</title>
        <authorList>
            <person name="Rensing S."/>
            <person name="Lang D."/>
            <person name="Zimmer A."/>
            <person name="Terry A."/>
            <person name="Salamov A."/>
            <person name="Shapiro H."/>
            <person name="Nishiyama T."/>
            <person name="Perroud P.-F."/>
            <person name="Lindquist E."/>
            <person name="Kamisugi Y."/>
            <person name="Tanahashi T."/>
            <person name="Sakakibara K."/>
            <person name="Fujita T."/>
            <person name="Oishi K."/>
            <person name="Shin-I T."/>
            <person name="Kuroki Y."/>
            <person name="Toyoda A."/>
            <person name="Suzuki Y."/>
            <person name="Hashimoto A."/>
            <person name="Yamaguchi K."/>
            <person name="Sugano A."/>
            <person name="Kohara Y."/>
            <person name="Fujiyama A."/>
            <person name="Anterola A."/>
            <person name="Aoki S."/>
            <person name="Ashton N."/>
            <person name="Barbazuk W.B."/>
            <person name="Barker E."/>
            <person name="Bennetzen J."/>
            <person name="Bezanilla M."/>
            <person name="Blankenship R."/>
            <person name="Cho S.H."/>
            <person name="Dutcher S."/>
            <person name="Estelle M."/>
            <person name="Fawcett J.A."/>
            <person name="Gundlach H."/>
            <person name="Hanada K."/>
            <person name="Heyl A."/>
            <person name="Hicks K.A."/>
            <person name="Hugh J."/>
            <person name="Lohr M."/>
            <person name="Mayer K."/>
            <person name="Melkozernov A."/>
            <person name="Murata T."/>
            <person name="Nelson D."/>
            <person name="Pils B."/>
            <person name="Prigge M."/>
            <person name="Reiss B."/>
            <person name="Renner T."/>
            <person name="Rombauts S."/>
            <person name="Rushton P."/>
            <person name="Sanderfoot A."/>
            <person name="Schween G."/>
            <person name="Shiu S.-H."/>
            <person name="Stueber K."/>
            <person name="Theodoulou F.L."/>
            <person name="Tu H."/>
            <person name="Van de Peer Y."/>
            <person name="Verrier P.J."/>
            <person name="Waters E."/>
            <person name="Wood A."/>
            <person name="Yang L."/>
            <person name="Cove D."/>
            <person name="Cuming A."/>
            <person name="Hasebe M."/>
            <person name="Lucas S."/>
            <person name="Mishler D.B."/>
            <person name="Reski R."/>
            <person name="Grigoriev I."/>
            <person name="Quatrano R.S."/>
            <person name="Boore J.L."/>
        </authorList>
    </citation>
    <scope>NUCLEOTIDE SEQUENCE [LARGE SCALE GENOMIC DNA]</scope>
    <source>
        <strain evidence="3 4">cv. Gransden 2004</strain>
    </source>
</reference>
<evidence type="ECO:0000259" key="1">
    <source>
        <dbReference type="PROSITE" id="PS50126"/>
    </source>
</evidence>
<dbReference type="PROSITE" id="PS50126">
    <property type="entry name" value="S1"/>
    <property type="match status" value="2"/>
</dbReference>
<keyword evidence="4" id="KW-1185">Reference proteome</keyword>
<sequence length="387" mass="42255">MWASNASMALVTCPSRAACACTSSPSISFFSQSNSYSSTESLIVRRASWRRAGIAGPARVLRVMATADLEKSGAGAVEAEEPVKIDRKTADWQKAQKVMEDGTIHRGRVDACNSGGLLVRFGSLQGFLPFSQMDSGRIPKDGSKALAEIAKELVGDLVSVKMIEVNESERRLIFSERQAVLEENLRLVEEGSVYNGKVNSVTDFGAFVDLALPDGTSSVSGLVHISELSWDPVRNPRDLLEEGQMVRVKVIQLDKERKRLALSIKQLETDPLLETLDTLMPVQTQVASEPIEQDAELIGTSLPGLEQICEELLNEEGITGVTLGRTRLEKRVVSQDLELWLANAPVEGGKFSLLARAGRQVQEVQLNTSLDREGIKEAVQRVIGRVP</sequence>
<evidence type="ECO:0000313" key="4">
    <source>
        <dbReference type="Proteomes" id="UP000006727"/>
    </source>
</evidence>
<dbReference type="PaxDb" id="3218-PP1S269_70V6.1"/>
<protein>
    <recommendedName>
        <fullName evidence="1">S1 motif domain-containing protein</fullName>
    </recommendedName>
</protein>
<dbReference type="Gene3D" id="2.40.50.140">
    <property type="entry name" value="Nucleic acid-binding proteins"/>
    <property type="match status" value="2"/>
</dbReference>
<accession>A0A2K1JKB1</accession>
<dbReference type="STRING" id="3218.A0A2K1JKB1"/>
<dbReference type="PANTHER" id="PTHR47559">
    <property type="entry name" value="OS03G0844900 PROTEIN"/>
    <property type="match status" value="1"/>
</dbReference>
<organism evidence="2">
    <name type="scientific">Physcomitrium patens</name>
    <name type="common">Spreading-leaved earth moss</name>
    <name type="synonym">Physcomitrella patens</name>
    <dbReference type="NCBI Taxonomy" id="3218"/>
    <lineage>
        <taxon>Eukaryota</taxon>
        <taxon>Viridiplantae</taxon>
        <taxon>Streptophyta</taxon>
        <taxon>Embryophyta</taxon>
        <taxon>Bryophyta</taxon>
        <taxon>Bryophytina</taxon>
        <taxon>Bryopsida</taxon>
        <taxon>Funariidae</taxon>
        <taxon>Funariales</taxon>
        <taxon>Funariaceae</taxon>
        <taxon>Physcomitrium</taxon>
    </lineage>
</organism>
<dbReference type="RefSeq" id="XP_024394253.1">
    <property type="nucleotide sequence ID" value="XM_024538485.2"/>
</dbReference>